<gene>
    <name evidence="1" type="ORF">GCM10010981_30440</name>
</gene>
<dbReference type="Proteomes" id="UP000620046">
    <property type="component" value="Unassembled WGS sequence"/>
</dbReference>
<dbReference type="EMBL" id="BMJA01000002">
    <property type="protein sequence ID" value="GGA39096.1"/>
    <property type="molecule type" value="Genomic_DNA"/>
</dbReference>
<organism evidence="1 2">
    <name type="scientific">Dyella nitratireducens</name>
    <dbReference type="NCBI Taxonomy" id="1849580"/>
    <lineage>
        <taxon>Bacteria</taxon>
        <taxon>Pseudomonadati</taxon>
        <taxon>Pseudomonadota</taxon>
        <taxon>Gammaproteobacteria</taxon>
        <taxon>Lysobacterales</taxon>
        <taxon>Rhodanobacteraceae</taxon>
        <taxon>Dyella</taxon>
    </lineage>
</organism>
<evidence type="ECO:0000313" key="2">
    <source>
        <dbReference type="Proteomes" id="UP000620046"/>
    </source>
</evidence>
<keyword evidence="2" id="KW-1185">Reference proteome</keyword>
<evidence type="ECO:0000313" key="1">
    <source>
        <dbReference type="EMBL" id="GGA39096.1"/>
    </source>
</evidence>
<sequence>MAMKFNPVSIEELSNACMPDKAVPGVYYRQGKDIVLVALNIAEQQDELNPTYICFSGERVEHRRNIPNGLLIPLSKLEPRFHIEGSAEQIKFTAGVAIDYYQEPALVLVDDQPHILLKDFLDEPRGDPRFHKYRLMLNLATREVVRLSPGKMLIVFDHVVMSGHVPHQDKEESEKMAVLKLRHDDRGH</sequence>
<comment type="caution">
    <text evidence="1">The sequence shown here is derived from an EMBL/GenBank/DDBJ whole genome shotgun (WGS) entry which is preliminary data.</text>
</comment>
<accession>A0ABQ1G935</accession>
<proteinExistence type="predicted"/>
<name>A0ABQ1G935_9GAMM</name>
<reference evidence="2" key="1">
    <citation type="journal article" date="2019" name="Int. J. Syst. Evol. Microbiol.">
        <title>The Global Catalogue of Microorganisms (GCM) 10K type strain sequencing project: providing services to taxonomists for standard genome sequencing and annotation.</title>
        <authorList>
            <consortium name="The Broad Institute Genomics Platform"/>
            <consortium name="The Broad Institute Genome Sequencing Center for Infectious Disease"/>
            <person name="Wu L."/>
            <person name="Ma J."/>
        </authorList>
    </citation>
    <scope>NUCLEOTIDE SEQUENCE [LARGE SCALE GENOMIC DNA]</scope>
    <source>
        <strain evidence="2">CGMCC 1.15439</strain>
    </source>
</reference>
<protein>
    <submittedName>
        <fullName evidence="1">Uncharacterized protein</fullName>
    </submittedName>
</protein>